<dbReference type="GO" id="GO:0016746">
    <property type="term" value="F:acyltransferase activity"/>
    <property type="evidence" value="ECO:0007669"/>
    <property type="project" value="UniProtKB-KW"/>
</dbReference>
<reference evidence="3" key="1">
    <citation type="journal article" date="2014" name="Int. J. Syst. Evol. Microbiol.">
        <title>Complete genome of a new Firmicutes species belonging to the dominant human colonic microbiota ('Ruminococcus bicirculans') reveals two chromosomes and a selective capacity to utilize plant glucans.</title>
        <authorList>
            <consortium name="NISC Comparative Sequencing Program"/>
            <person name="Wegmann U."/>
            <person name="Louis P."/>
            <person name="Goesmann A."/>
            <person name="Henrissat B."/>
            <person name="Duncan S.H."/>
            <person name="Flint H.J."/>
        </authorList>
    </citation>
    <scope>NUCLEOTIDE SEQUENCE</scope>
    <source>
        <strain evidence="3">NBRC 102424</strain>
    </source>
</reference>
<dbReference type="EMBL" id="BSND01000005">
    <property type="protein sequence ID" value="GLP99618.1"/>
    <property type="molecule type" value="Genomic_DNA"/>
</dbReference>
<organism evidence="3 4">
    <name type="scientific">Methylophaga thalassica</name>
    <dbReference type="NCBI Taxonomy" id="40223"/>
    <lineage>
        <taxon>Bacteria</taxon>
        <taxon>Pseudomonadati</taxon>
        <taxon>Pseudomonadota</taxon>
        <taxon>Gammaproteobacteria</taxon>
        <taxon>Thiotrichales</taxon>
        <taxon>Piscirickettsiaceae</taxon>
        <taxon>Methylophaga</taxon>
    </lineage>
</organism>
<dbReference type="InterPro" id="IPR002656">
    <property type="entry name" value="Acyl_transf_3_dom"/>
</dbReference>
<evidence type="ECO:0000313" key="3">
    <source>
        <dbReference type="EMBL" id="GLP99618.1"/>
    </source>
</evidence>
<protein>
    <submittedName>
        <fullName evidence="3">Acyltransferase</fullName>
    </submittedName>
</protein>
<feature type="transmembrane region" description="Helical" evidence="1">
    <location>
        <begin position="6"/>
        <end position="25"/>
    </location>
</feature>
<comment type="caution">
    <text evidence="3">The sequence shown here is derived from an EMBL/GenBank/DDBJ whole genome shotgun (WGS) entry which is preliminary data.</text>
</comment>
<keyword evidence="3" id="KW-0012">Acyltransferase</keyword>
<keyword evidence="4" id="KW-1185">Reference proteome</keyword>
<feature type="transmembrane region" description="Helical" evidence="1">
    <location>
        <begin position="37"/>
        <end position="55"/>
    </location>
</feature>
<keyword evidence="3" id="KW-0808">Transferase</keyword>
<keyword evidence="1" id="KW-0812">Transmembrane</keyword>
<dbReference type="Proteomes" id="UP001161423">
    <property type="component" value="Unassembled WGS sequence"/>
</dbReference>
<feature type="domain" description="Acyltransferase 3" evidence="2">
    <location>
        <begin position="7"/>
        <end position="328"/>
    </location>
</feature>
<feature type="transmembrane region" description="Helical" evidence="1">
    <location>
        <begin position="133"/>
        <end position="150"/>
    </location>
</feature>
<gene>
    <name evidence="3" type="ORF">GCM10007891_14720</name>
</gene>
<dbReference type="RefSeq" id="WP_284722935.1">
    <property type="nucleotide sequence ID" value="NZ_BSND01000005.1"/>
</dbReference>
<name>A0ABQ5TWQ0_9GAMM</name>
<dbReference type="InterPro" id="IPR050879">
    <property type="entry name" value="Acyltransferase_3"/>
</dbReference>
<keyword evidence="1" id="KW-1133">Transmembrane helix</keyword>
<dbReference type="PANTHER" id="PTHR23028:SF134">
    <property type="entry name" value="PUTATIVE (AFU_ORTHOLOGUE AFUA_4G08520)-RELATED"/>
    <property type="match status" value="1"/>
</dbReference>
<feature type="transmembrane region" description="Helical" evidence="1">
    <location>
        <begin position="189"/>
        <end position="208"/>
    </location>
</feature>
<evidence type="ECO:0000313" key="4">
    <source>
        <dbReference type="Proteomes" id="UP001161423"/>
    </source>
</evidence>
<proteinExistence type="predicted"/>
<feature type="transmembrane region" description="Helical" evidence="1">
    <location>
        <begin position="157"/>
        <end position="177"/>
    </location>
</feature>
<reference evidence="3" key="2">
    <citation type="submission" date="2023-01" db="EMBL/GenBank/DDBJ databases">
        <title>Draft genome sequence of Methylophaga thalassica strain NBRC 102424.</title>
        <authorList>
            <person name="Sun Q."/>
            <person name="Mori K."/>
        </authorList>
    </citation>
    <scope>NUCLEOTIDE SEQUENCE</scope>
    <source>
        <strain evidence="3">NBRC 102424</strain>
    </source>
</reference>
<feature type="transmembrane region" description="Helical" evidence="1">
    <location>
        <begin position="273"/>
        <end position="291"/>
    </location>
</feature>
<keyword evidence="1" id="KW-0472">Membrane</keyword>
<evidence type="ECO:0000256" key="1">
    <source>
        <dbReference type="SAM" id="Phobius"/>
    </source>
</evidence>
<dbReference type="Pfam" id="PF01757">
    <property type="entry name" value="Acyl_transf_3"/>
    <property type="match status" value="1"/>
</dbReference>
<feature type="transmembrane region" description="Helical" evidence="1">
    <location>
        <begin position="311"/>
        <end position="331"/>
    </location>
</feature>
<feature type="transmembrane region" description="Helical" evidence="1">
    <location>
        <begin position="220"/>
        <end position="238"/>
    </location>
</feature>
<dbReference type="PANTHER" id="PTHR23028">
    <property type="entry name" value="ACETYLTRANSFERASE"/>
    <property type="match status" value="1"/>
</dbReference>
<feature type="transmembrane region" description="Helical" evidence="1">
    <location>
        <begin position="244"/>
        <end position="261"/>
    </location>
</feature>
<accession>A0ABQ5TWQ0</accession>
<sequence length="361" mass="41082">MHRQTFVFLDGIRGIAALLVVMTHAPDFFMIWKNHTYLAVDVFFILSGFVIALAYENKLVSKELSFFDFVKKRFVRLYPIYFVSLCIAFILIIVGGYLSGKNLLLWAGYSAALTAFFIPRHGGAMMFTLNTPYWSLFYEFLVNFLYAAIAPFLSTRILILIVLSAGLSLAYISVVNGHLNAGWGNTETHYAAGLSRSIFGILMGVLIYRFRNKLIEKISFISPWFAVLVIVVVLLFPSIPKYNYIYDIFIVTIIFPLTVLIASQLKESKLDPVLLMLGAASYPLYVLHYPFIRFTETVSNAYGYEYIVSDYAPYTGIFLLSFLVILALFMAKFVEMPLRLWLSSYLEQKKMKRKSATSSAS</sequence>
<feature type="transmembrane region" description="Helical" evidence="1">
    <location>
        <begin position="75"/>
        <end position="98"/>
    </location>
</feature>
<evidence type="ECO:0000259" key="2">
    <source>
        <dbReference type="Pfam" id="PF01757"/>
    </source>
</evidence>